<comment type="caution">
    <text evidence="7">Lacks conserved residue(s) required for the propagation of feature annotation.</text>
</comment>
<protein>
    <recommendedName>
        <fullName evidence="7">TRAP transporter large permease protein</fullName>
    </recommendedName>
</protein>
<evidence type="ECO:0000313" key="10">
    <source>
        <dbReference type="Proteomes" id="UP001628091"/>
    </source>
</evidence>
<evidence type="ECO:0000256" key="5">
    <source>
        <dbReference type="ARBA" id="ARBA00022989"/>
    </source>
</evidence>
<feature type="transmembrane region" description="Helical" evidence="7">
    <location>
        <begin position="213"/>
        <end position="234"/>
    </location>
</feature>
<gene>
    <name evidence="9" type="ORF">PPNSA23_37960</name>
</gene>
<dbReference type="InterPro" id="IPR010656">
    <property type="entry name" value="DctM"/>
</dbReference>
<dbReference type="Proteomes" id="UP001628091">
    <property type="component" value="Unassembled WGS sequence"/>
</dbReference>
<feature type="transmembrane region" description="Helical" evidence="7">
    <location>
        <begin position="240"/>
        <end position="256"/>
    </location>
</feature>
<sequence>MSLFVIITFLALAFLGMPLAFSLGVAAMTGLWLADIDLLMLPPRLMNAINSFPLMSIPLFMIAGELMLKGGIMERLVDFANAFIGRVRGGLAQVTIVAGAGLASVSGAAVADASALSSTLVPSLKKQYGLGFSTGLVAAAANLGPIIPPSGAMIVCAFMAGSSVSVGGMFMSGVVPGLILFASFMVLCWFIAWKRDYPLAGQPVTLPAILRELRRSFIVFLMPVIVIGGIVAGVFTPTEGAAVGVCYALFLGFFVTRRLRLADLPTVLLAAAKTSALVGAMIAFASTVTFLFTIDLLPMKLAALMQGITDSPFLFLCLIALMLLVVGMFLESNAAYIMLVPLFHPIALQYGIDPLHFGFLFVLNLVIGMLTPPVGVVLFVVCGITGVRMGELVRESWPFIAVMYAVLLLCMVFPGIVTWLPERLGY</sequence>
<feature type="transmembrane region" description="Helical" evidence="7">
    <location>
        <begin position="312"/>
        <end position="330"/>
    </location>
</feature>
<feature type="domain" description="TRAP C4-dicarboxylate transport system permease DctM subunit" evidence="8">
    <location>
        <begin position="6"/>
        <end position="416"/>
    </location>
</feature>
<feature type="transmembrane region" description="Helical" evidence="7">
    <location>
        <begin position="49"/>
        <end position="68"/>
    </location>
</feature>
<feature type="transmembrane region" description="Helical" evidence="7">
    <location>
        <begin position="135"/>
        <end position="160"/>
    </location>
</feature>
<dbReference type="PIRSF" id="PIRSF006066">
    <property type="entry name" value="HI0050"/>
    <property type="match status" value="1"/>
</dbReference>
<keyword evidence="6 7" id="KW-0472">Membrane</keyword>
<reference evidence="9 10" key="1">
    <citation type="submission" date="2024-10" db="EMBL/GenBank/DDBJ databases">
        <title>Isolation, draft genome sequencing and identification of Phyllobacterium sp. NSA23, isolated from leaf soil.</title>
        <authorList>
            <person name="Akita H."/>
        </authorList>
    </citation>
    <scope>NUCLEOTIDE SEQUENCE [LARGE SCALE GENOMIC DNA]</scope>
    <source>
        <strain evidence="9 10">NSA23</strain>
    </source>
</reference>
<dbReference type="Pfam" id="PF06808">
    <property type="entry name" value="DctM"/>
    <property type="match status" value="1"/>
</dbReference>
<comment type="function">
    <text evidence="7">Part of the tripartite ATP-independent periplasmic (TRAP) transport system.</text>
</comment>
<keyword evidence="7" id="KW-0813">Transport</keyword>
<evidence type="ECO:0000256" key="3">
    <source>
        <dbReference type="ARBA" id="ARBA00022519"/>
    </source>
</evidence>
<keyword evidence="4 7" id="KW-0812">Transmembrane</keyword>
<feature type="transmembrane region" description="Helical" evidence="7">
    <location>
        <begin position="399"/>
        <end position="420"/>
    </location>
</feature>
<name>A0ABQ0H4K5_9HYPH</name>
<feature type="transmembrane region" description="Helical" evidence="7">
    <location>
        <begin position="358"/>
        <end position="387"/>
    </location>
</feature>
<dbReference type="PANTHER" id="PTHR33362">
    <property type="entry name" value="SIALIC ACID TRAP TRANSPORTER PERMEASE PROTEIN SIAT-RELATED"/>
    <property type="match status" value="1"/>
</dbReference>
<comment type="similarity">
    <text evidence="7">Belongs to the TRAP transporter large permease family.</text>
</comment>
<evidence type="ECO:0000256" key="7">
    <source>
        <dbReference type="RuleBase" id="RU369079"/>
    </source>
</evidence>
<organism evidence="9 10">
    <name type="scientific">Phyllobacterium phragmitis</name>
    <dbReference type="NCBI Taxonomy" id="2670329"/>
    <lineage>
        <taxon>Bacteria</taxon>
        <taxon>Pseudomonadati</taxon>
        <taxon>Pseudomonadota</taxon>
        <taxon>Alphaproteobacteria</taxon>
        <taxon>Hyphomicrobiales</taxon>
        <taxon>Phyllobacteriaceae</taxon>
        <taxon>Phyllobacterium</taxon>
    </lineage>
</organism>
<dbReference type="InterPro" id="IPR004681">
    <property type="entry name" value="TRAP_DctM"/>
</dbReference>
<dbReference type="NCBIfam" id="TIGR00786">
    <property type="entry name" value="dctM"/>
    <property type="match status" value="1"/>
</dbReference>
<comment type="caution">
    <text evidence="9">The sequence shown here is derived from an EMBL/GenBank/DDBJ whole genome shotgun (WGS) entry which is preliminary data.</text>
</comment>
<keyword evidence="10" id="KW-1185">Reference proteome</keyword>
<keyword evidence="2" id="KW-1003">Cell membrane</keyword>
<dbReference type="RefSeq" id="WP_407866387.1">
    <property type="nucleotide sequence ID" value="NZ_BAAFZP010000002.1"/>
</dbReference>
<evidence type="ECO:0000256" key="6">
    <source>
        <dbReference type="ARBA" id="ARBA00023136"/>
    </source>
</evidence>
<dbReference type="EMBL" id="BAAFZP010000002">
    <property type="protein sequence ID" value="GAB1583853.1"/>
    <property type="molecule type" value="Genomic_DNA"/>
</dbReference>
<feature type="transmembrane region" description="Helical" evidence="7">
    <location>
        <begin position="268"/>
        <end position="292"/>
    </location>
</feature>
<keyword evidence="5 7" id="KW-1133">Transmembrane helix</keyword>
<evidence type="ECO:0000256" key="4">
    <source>
        <dbReference type="ARBA" id="ARBA00022692"/>
    </source>
</evidence>
<feature type="transmembrane region" description="Helical" evidence="7">
    <location>
        <begin position="166"/>
        <end position="192"/>
    </location>
</feature>
<evidence type="ECO:0000259" key="8">
    <source>
        <dbReference type="Pfam" id="PF06808"/>
    </source>
</evidence>
<accession>A0ABQ0H4K5</accession>
<keyword evidence="3 7" id="KW-0997">Cell inner membrane</keyword>
<proteinExistence type="inferred from homology"/>
<comment type="subcellular location">
    <subcellularLocation>
        <location evidence="1 7">Cell inner membrane</location>
        <topology evidence="1 7">Multi-pass membrane protein</topology>
    </subcellularLocation>
</comment>
<comment type="subunit">
    <text evidence="7">The complex comprises the extracytoplasmic solute receptor protein and the two transmembrane proteins.</text>
</comment>
<evidence type="ECO:0000256" key="2">
    <source>
        <dbReference type="ARBA" id="ARBA00022475"/>
    </source>
</evidence>
<evidence type="ECO:0000256" key="1">
    <source>
        <dbReference type="ARBA" id="ARBA00004429"/>
    </source>
</evidence>
<evidence type="ECO:0000313" key="9">
    <source>
        <dbReference type="EMBL" id="GAB1583853.1"/>
    </source>
</evidence>